<feature type="compositionally biased region" description="Pro residues" evidence="1">
    <location>
        <begin position="264"/>
        <end position="279"/>
    </location>
</feature>
<gene>
    <name evidence="2" type="ORF">AVDCRST_MAG65-631</name>
</gene>
<feature type="compositionally biased region" description="Basic residues" evidence="1">
    <location>
        <begin position="49"/>
        <end position="61"/>
    </location>
</feature>
<feature type="compositionally biased region" description="Basic residues" evidence="1">
    <location>
        <begin position="214"/>
        <end position="228"/>
    </location>
</feature>
<feature type="compositionally biased region" description="Basic and acidic residues" evidence="1">
    <location>
        <begin position="177"/>
        <end position="213"/>
    </location>
</feature>
<sequence length="312" mass="34548">EHRSGLLRQAAALRDRQGRRGPHHGGDRPRPRRRGARTPHADLRGLRAGPRHIGVRRRQPAARRGAGRAVGIAVGDQRRHRRGARGLAWPPARLDRPGAHAGPIAGLPVLRRRRPRGAGADHHREGLRPRRGVRQRRGALRPGDRRRSRVRAWRRHAGDARHLRTDRPGGDRAPPGGEDRRAARRPRADRLPGRDAARGDAGQRDPRGRDGRRARGRLRARRGHRQRRAPTAALPPRGTQRALLPRRRVRRPCALGAGRRPARPRPGPRPAGADRPPPLARAGAGDDAPVPRGPAVRGRPQAAQPRADRRVL</sequence>
<feature type="non-terminal residue" evidence="2">
    <location>
        <position position="1"/>
    </location>
</feature>
<reference evidence="2" key="1">
    <citation type="submission" date="2020-02" db="EMBL/GenBank/DDBJ databases">
        <authorList>
            <person name="Meier V. D."/>
        </authorList>
    </citation>
    <scope>NUCLEOTIDE SEQUENCE</scope>
    <source>
        <strain evidence="2">AVDCRST_MAG65</strain>
    </source>
</reference>
<accession>A0A6J4RI18</accession>
<organism evidence="2">
    <name type="scientific">uncultured Solirubrobacteraceae bacterium</name>
    <dbReference type="NCBI Taxonomy" id="1162706"/>
    <lineage>
        <taxon>Bacteria</taxon>
        <taxon>Bacillati</taxon>
        <taxon>Actinomycetota</taxon>
        <taxon>Thermoleophilia</taxon>
        <taxon>Solirubrobacterales</taxon>
        <taxon>Solirubrobacteraceae</taxon>
        <taxon>environmental samples</taxon>
    </lineage>
</organism>
<feature type="non-terminal residue" evidence="2">
    <location>
        <position position="312"/>
    </location>
</feature>
<protein>
    <submittedName>
        <fullName evidence="2">Uncharacterized protein</fullName>
    </submittedName>
</protein>
<feature type="compositionally biased region" description="Low complexity" evidence="1">
    <location>
        <begin position="62"/>
        <end position="75"/>
    </location>
</feature>
<feature type="compositionally biased region" description="Basic and acidic residues" evidence="1">
    <location>
        <begin position="13"/>
        <end position="29"/>
    </location>
</feature>
<feature type="compositionally biased region" description="Basic residues" evidence="1">
    <location>
        <begin position="129"/>
        <end position="155"/>
    </location>
</feature>
<dbReference type="EMBL" id="CADCVL010000110">
    <property type="protein sequence ID" value="CAA9469420.1"/>
    <property type="molecule type" value="Genomic_DNA"/>
</dbReference>
<evidence type="ECO:0000256" key="1">
    <source>
        <dbReference type="SAM" id="MobiDB-lite"/>
    </source>
</evidence>
<feature type="compositionally biased region" description="Basic and acidic residues" evidence="1">
    <location>
        <begin position="119"/>
        <end position="128"/>
    </location>
</feature>
<feature type="compositionally biased region" description="Low complexity" evidence="1">
    <location>
        <begin position="280"/>
        <end position="305"/>
    </location>
</feature>
<dbReference type="AlphaFoldDB" id="A0A6J4RI18"/>
<feature type="region of interest" description="Disordered" evidence="1">
    <location>
        <begin position="1"/>
        <end position="312"/>
    </location>
</feature>
<evidence type="ECO:0000313" key="2">
    <source>
        <dbReference type="EMBL" id="CAA9469420.1"/>
    </source>
</evidence>
<proteinExistence type="predicted"/>
<feature type="compositionally biased region" description="Basic and acidic residues" evidence="1">
    <location>
        <begin position="156"/>
        <end position="170"/>
    </location>
</feature>
<name>A0A6J4RI18_9ACTN</name>